<dbReference type="AlphaFoldDB" id="A0A1I4W1A8"/>
<dbReference type="InterPro" id="IPR029058">
    <property type="entry name" value="AB_hydrolase_fold"/>
</dbReference>
<evidence type="ECO:0000259" key="1">
    <source>
        <dbReference type="Pfam" id="PF09994"/>
    </source>
</evidence>
<dbReference type="PANTHER" id="PTHR33840">
    <property type="match status" value="1"/>
</dbReference>
<accession>A0A1I4W1A8</accession>
<dbReference type="EMBL" id="FOUR01000004">
    <property type="protein sequence ID" value="SFN07301.1"/>
    <property type="molecule type" value="Genomic_DNA"/>
</dbReference>
<dbReference type="OrthoDB" id="4378831at2"/>
<dbReference type="RefSeq" id="WP_092002641.1">
    <property type="nucleotide sequence ID" value="NZ_FOUR01000004.1"/>
</dbReference>
<evidence type="ECO:0000313" key="3">
    <source>
        <dbReference type="Proteomes" id="UP000199339"/>
    </source>
</evidence>
<reference evidence="3" key="1">
    <citation type="submission" date="2016-10" db="EMBL/GenBank/DDBJ databases">
        <authorList>
            <person name="Varghese N."/>
            <person name="Submissions S."/>
        </authorList>
    </citation>
    <scope>NUCLEOTIDE SEQUENCE [LARGE SCALE GENOMIC DNA]</scope>
    <source>
        <strain evidence="3">CGMCC 1.6775</strain>
    </source>
</reference>
<dbReference type="PANTHER" id="PTHR33840:SF1">
    <property type="entry name" value="TLE1 PHOSPHOLIPASE DOMAIN-CONTAINING PROTEIN"/>
    <property type="match status" value="1"/>
</dbReference>
<sequence>MKRIAICFDGTWNRPEENIGEDFPTNVLQFARAIRPADGNGVEQVVFYDWGIGSYHDEIRAGATGYGLEKNVMDGYRFLVHNYEPGDDIFLFGFSRGAYTARSLCGMVNNCSILRKENAYLIESAFRLYKTKKYKPNDDHSMAWKRKYSLEERTPIRFVGVWDTVGALGLPFTFFGLIKDKDLFYDRKIGSNVRVARHALSLDEQREDFEPTLWEPKPGTDLEQVWFAGVHSDVGGGYGPDKQDQILADIPLLWMAEEAEKHQLVFNNNLPSRTHPTAEQHNEYKGKYKLLGKLVREIPAPDRNRTFVHSSVKQRYDSGYRSEPIEQYIRKHSQWPPLWPTR</sequence>
<protein>
    <submittedName>
        <fullName evidence="2">Uncharacterized alpha/beta hydrolase domain</fullName>
    </submittedName>
</protein>
<evidence type="ECO:0000313" key="2">
    <source>
        <dbReference type="EMBL" id="SFN07301.1"/>
    </source>
</evidence>
<keyword evidence="2" id="KW-0378">Hydrolase</keyword>
<dbReference type="InterPro" id="IPR018712">
    <property type="entry name" value="Tle1-like_cat"/>
</dbReference>
<feature type="domain" description="T6SS Phospholipase effector Tle1-like catalytic" evidence="1">
    <location>
        <begin position="2"/>
        <end position="258"/>
    </location>
</feature>
<dbReference type="GO" id="GO:0016787">
    <property type="term" value="F:hydrolase activity"/>
    <property type="evidence" value="ECO:0007669"/>
    <property type="project" value="UniProtKB-KW"/>
</dbReference>
<gene>
    <name evidence="2" type="ORF">SAMN04487961_2038</name>
</gene>
<organism evidence="2 3">
    <name type="scientific">Marinobacter pelagius</name>
    <dbReference type="NCBI Taxonomy" id="379482"/>
    <lineage>
        <taxon>Bacteria</taxon>
        <taxon>Pseudomonadati</taxon>
        <taxon>Pseudomonadota</taxon>
        <taxon>Gammaproteobacteria</taxon>
        <taxon>Pseudomonadales</taxon>
        <taxon>Marinobacteraceae</taxon>
        <taxon>Marinobacter</taxon>
    </lineage>
</organism>
<dbReference type="SUPFAM" id="SSF53474">
    <property type="entry name" value="alpha/beta-Hydrolases"/>
    <property type="match status" value="1"/>
</dbReference>
<keyword evidence="3" id="KW-1185">Reference proteome</keyword>
<name>A0A1I4W1A8_9GAMM</name>
<dbReference type="Proteomes" id="UP000199339">
    <property type="component" value="Unassembled WGS sequence"/>
</dbReference>
<dbReference type="Pfam" id="PF09994">
    <property type="entry name" value="T6SS_Tle1-like_cat"/>
    <property type="match status" value="1"/>
</dbReference>
<proteinExistence type="predicted"/>